<dbReference type="EC" id="3.2.1.6" evidence="4"/>
<evidence type="ECO:0000256" key="9">
    <source>
        <dbReference type="ARBA" id="ARBA00023295"/>
    </source>
</evidence>
<evidence type="ECO:0000256" key="2">
    <source>
        <dbReference type="ARBA" id="ARBA00004609"/>
    </source>
</evidence>
<evidence type="ECO:0000256" key="5">
    <source>
        <dbReference type="ARBA" id="ARBA00022475"/>
    </source>
</evidence>
<sequence>MDYQDPPPNYSTLEFKEPTENTTVQPSGPTQIPWYNPRRWPLVRTIFDEKIRWYNPVGWTRCTRILVPLFILVILIVTVIPIEVIKNRYPKYRPLKYNLVDEYSGPTFFNQFNYFTEEDPTKGFVIYVNQTTATRLNLTHATESSAILRVDAQTRNAKHGRNSVRIESKKTYDEGLFIFDIIHTPFGCGTWPALWLTDGYNWPRNGEIDVLETTNEGSHGNEVTLHTTKGCSMKDVKRKQTGQILSKKCDDTNDGNAGCGVLGNASTYGEAMNNNGGGMYALEVRQEGIRTWYFSRDSVPNDTSLVDPNTSLWGTALADFPSTKCNIGAHFKNQSIIANIDLCGELAAQTQYYDTMYHCPATCTEFVAKSPASFVDAYWEFKSFKVYESVRKQQSDAKKQEDANKKNEKDRNKADKAQSQQGNGDTTTYVYHHHHHHHHHNDGLFSGLFGIFGL</sequence>
<dbReference type="Proteomes" id="UP001147695">
    <property type="component" value="Unassembled WGS sequence"/>
</dbReference>
<dbReference type="EMBL" id="JAPZBQ010000002">
    <property type="protein sequence ID" value="KAJ5344635.1"/>
    <property type="molecule type" value="Genomic_DNA"/>
</dbReference>
<dbReference type="GO" id="GO:0052861">
    <property type="term" value="F:endo-1,3(4)-beta-glucanase activity"/>
    <property type="evidence" value="ECO:0007669"/>
    <property type="project" value="UniProtKB-EC"/>
</dbReference>
<evidence type="ECO:0000256" key="4">
    <source>
        <dbReference type="ARBA" id="ARBA00012599"/>
    </source>
</evidence>
<dbReference type="InterPro" id="IPR050546">
    <property type="entry name" value="Glycosyl_Hydrlase_16"/>
</dbReference>
<keyword evidence="8" id="KW-0449">Lipoprotein</keyword>
<dbReference type="InterPro" id="IPR013320">
    <property type="entry name" value="ConA-like_dom_sf"/>
</dbReference>
<comment type="caution">
    <text evidence="13">The sequence shown here is derived from an EMBL/GenBank/DDBJ whole genome shotgun (WGS) entry which is preliminary data.</text>
</comment>
<evidence type="ECO:0000256" key="7">
    <source>
        <dbReference type="ARBA" id="ARBA00022801"/>
    </source>
</evidence>
<organism evidence="13 14">
    <name type="scientific">Penicillium brevicompactum</name>
    <dbReference type="NCBI Taxonomy" id="5074"/>
    <lineage>
        <taxon>Eukaryota</taxon>
        <taxon>Fungi</taxon>
        <taxon>Dikarya</taxon>
        <taxon>Ascomycota</taxon>
        <taxon>Pezizomycotina</taxon>
        <taxon>Eurotiomycetes</taxon>
        <taxon>Eurotiomycetidae</taxon>
        <taxon>Eurotiales</taxon>
        <taxon>Aspergillaceae</taxon>
        <taxon>Penicillium</taxon>
    </lineage>
</organism>
<dbReference type="GO" id="GO:0009251">
    <property type="term" value="P:glucan catabolic process"/>
    <property type="evidence" value="ECO:0007669"/>
    <property type="project" value="TreeGrafter"/>
</dbReference>
<feature type="transmembrane region" description="Helical" evidence="11">
    <location>
        <begin position="65"/>
        <end position="85"/>
    </location>
</feature>
<evidence type="ECO:0000256" key="10">
    <source>
        <dbReference type="SAM" id="MobiDB-lite"/>
    </source>
</evidence>
<dbReference type="GO" id="GO:0098552">
    <property type="term" value="C:side of membrane"/>
    <property type="evidence" value="ECO:0007669"/>
    <property type="project" value="UniProtKB-KW"/>
</dbReference>
<evidence type="ECO:0000259" key="12">
    <source>
        <dbReference type="PROSITE" id="PS51762"/>
    </source>
</evidence>
<evidence type="ECO:0000313" key="13">
    <source>
        <dbReference type="EMBL" id="KAJ5344635.1"/>
    </source>
</evidence>
<evidence type="ECO:0000256" key="1">
    <source>
        <dbReference type="ARBA" id="ARBA00000124"/>
    </source>
</evidence>
<dbReference type="Pfam" id="PF26113">
    <property type="entry name" value="GH16_XgeA"/>
    <property type="match status" value="1"/>
</dbReference>
<gene>
    <name evidence="13" type="ORF">N7452_002639</name>
</gene>
<reference evidence="13" key="2">
    <citation type="journal article" date="2023" name="IMA Fungus">
        <title>Comparative genomic study of the Penicillium genus elucidates a diverse pangenome and 15 lateral gene transfer events.</title>
        <authorList>
            <person name="Petersen C."/>
            <person name="Sorensen T."/>
            <person name="Nielsen M.R."/>
            <person name="Sondergaard T.E."/>
            <person name="Sorensen J.L."/>
            <person name="Fitzpatrick D.A."/>
            <person name="Frisvad J.C."/>
            <person name="Nielsen K.L."/>
        </authorList>
    </citation>
    <scope>NUCLEOTIDE SEQUENCE</scope>
    <source>
        <strain evidence="13">IBT 35673</strain>
    </source>
</reference>
<keyword evidence="5" id="KW-1003">Cell membrane</keyword>
<keyword evidence="9" id="KW-0326">Glycosidase</keyword>
<feature type="compositionally biased region" description="Polar residues" evidence="10">
    <location>
        <begin position="20"/>
        <end position="30"/>
    </location>
</feature>
<comment type="subcellular location">
    <subcellularLocation>
        <location evidence="2">Cell membrane</location>
        <topology evidence="2">Lipid-anchor</topology>
        <topology evidence="2">GPI-anchor</topology>
    </subcellularLocation>
</comment>
<dbReference type="FunFam" id="2.60.120.200:FF:000114">
    <property type="entry name" value="Probable endo-1,3(4)-beta-glucanase NFIA_089530"/>
    <property type="match status" value="1"/>
</dbReference>
<dbReference type="PANTHER" id="PTHR10963:SF42">
    <property type="entry name" value="PUTATIVE (AFU_ORTHOLOGUE AFUA_5G02280)-RELATED"/>
    <property type="match status" value="1"/>
</dbReference>
<dbReference type="GO" id="GO:0005886">
    <property type="term" value="C:plasma membrane"/>
    <property type="evidence" value="ECO:0007669"/>
    <property type="project" value="UniProtKB-SubCell"/>
</dbReference>
<keyword evidence="11" id="KW-1133">Transmembrane helix</keyword>
<protein>
    <recommendedName>
        <fullName evidence="4">endo-1,3(4)-beta-glucanase</fullName>
        <ecNumber evidence="4">3.2.1.6</ecNumber>
    </recommendedName>
</protein>
<keyword evidence="11" id="KW-0812">Transmembrane</keyword>
<keyword evidence="6" id="KW-0325">Glycoprotein</keyword>
<dbReference type="AlphaFoldDB" id="A0A9W9ULQ3"/>
<feature type="region of interest" description="Disordered" evidence="10">
    <location>
        <begin position="393"/>
        <end position="428"/>
    </location>
</feature>
<dbReference type="CDD" id="cd02181">
    <property type="entry name" value="GH16_fungal_Lam16A_glucanase"/>
    <property type="match status" value="1"/>
</dbReference>
<reference evidence="13" key="1">
    <citation type="submission" date="2022-12" db="EMBL/GenBank/DDBJ databases">
        <authorList>
            <person name="Petersen C."/>
        </authorList>
    </citation>
    <scope>NUCLEOTIDE SEQUENCE</scope>
    <source>
        <strain evidence="13">IBT 35673</strain>
    </source>
</reference>
<feature type="compositionally biased region" description="Basic and acidic residues" evidence="10">
    <location>
        <begin position="393"/>
        <end position="416"/>
    </location>
</feature>
<name>A0A9W9ULQ3_PENBR</name>
<evidence type="ECO:0000256" key="11">
    <source>
        <dbReference type="SAM" id="Phobius"/>
    </source>
</evidence>
<comment type="catalytic activity">
    <reaction evidence="1">
        <text>Endohydrolysis of (1-&gt;3)- or (1-&gt;4)-linkages in beta-D-glucans when the glucose residue whose reducing group is involved in the linkage to be hydrolyzed is itself substituted at C-3.</text>
        <dbReference type="EC" id="3.2.1.6"/>
    </reaction>
</comment>
<feature type="region of interest" description="Disordered" evidence="10">
    <location>
        <begin position="1"/>
        <end position="30"/>
    </location>
</feature>
<dbReference type="InterPro" id="IPR000757">
    <property type="entry name" value="Beta-glucanase-like"/>
</dbReference>
<feature type="compositionally biased region" description="Polar residues" evidence="10">
    <location>
        <begin position="417"/>
        <end position="428"/>
    </location>
</feature>
<keyword evidence="11" id="KW-0472">Membrane</keyword>
<accession>A0A9W9ULQ3</accession>
<keyword evidence="6" id="KW-0336">GPI-anchor</keyword>
<evidence type="ECO:0000313" key="14">
    <source>
        <dbReference type="Proteomes" id="UP001147695"/>
    </source>
</evidence>
<dbReference type="Gene3D" id="2.60.120.200">
    <property type="match status" value="1"/>
</dbReference>
<evidence type="ECO:0000256" key="6">
    <source>
        <dbReference type="ARBA" id="ARBA00022622"/>
    </source>
</evidence>
<comment type="similarity">
    <text evidence="3">Belongs to the glycosyl hydrolase 16 family.</text>
</comment>
<evidence type="ECO:0000256" key="3">
    <source>
        <dbReference type="ARBA" id="ARBA00006865"/>
    </source>
</evidence>
<dbReference type="PROSITE" id="PS51762">
    <property type="entry name" value="GH16_2"/>
    <property type="match status" value="1"/>
</dbReference>
<dbReference type="PANTHER" id="PTHR10963">
    <property type="entry name" value="GLYCOSYL HYDROLASE-RELATED"/>
    <property type="match status" value="1"/>
</dbReference>
<evidence type="ECO:0000256" key="8">
    <source>
        <dbReference type="ARBA" id="ARBA00023288"/>
    </source>
</evidence>
<dbReference type="SUPFAM" id="SSF49899">
    <property type="entry name" value="Concanavalin A-like lectins/glucanases"/>
    <property type="match status" value="1"/>
</dbReference>
<keyword evidence="7" id="KW-0378">Hydrolase</keyword>
<feature type="domain" description="GH16" evidence="12">
    <location>
        <begin position="101"/>
        <end position="355"/>
    </location>
</feature>
<proteinExistence type="inferred from homology"/>